<dbReference type="EMBL" id="JACVDC010000120">
    <property type="protein sequence ID" value="MBC9798460.1"/>
    <property type="molecule type" value="Genomic_DNA"/>
</dbReference>
<dbReference type="Pfam" id="PF07661">
    <property type="entry name" value="MORN_2"/>
    <property type="match status" value="2"/>
</dbReference>
<dbReference type="Proteomes" id="UP000653730">
    <property type="component" value="Unassembled WGS sequence"/>
</dbReference>
<evidence type="ECO:0000313" key="2">
    <source>
        <dbReference type="EMBL" id="MBC9798460.1"/>
    </source>
</evidence>
<organism evidence="2 3">
    <name type="scientific">Sinomicrobium weinanense</name>
    <dbReference type="NCBI Taxonomy" id="2842200"/>
    <lineage>
        <taxon>Bacteria</taxon>
        <taxon>Pseudomonadati</taxon>
        <taxon>Bacteroidota</taxon>
        <taxon>Flavobacteriia</taxon>
        <taxon>Flavobacteriales</taxon>
        <taxon>Flavobacteriaceae</taxon>
        <taxon>Sinomicrobium</taxon>
    </lineage>
</organism>
<evidence type="ECO:0000313" key="3">
    <source>
        <dbReference type="Proteomes" id="UP000653730"/>
    </source>
</evidence>
<accession>A0A926Q5X7</accession>
<evidence type="ECO:0008006" key="4">
    <source>
        <dbReference type="Google" id="ProtNLM"/>
    </source>
</evidence>
<keyword evidence="3" id="KW-1185">Reference proteome</keyword>
<feature type="signal peptide" evidence="1">
    <location>
        <begin position="1"/>
        <end position="18"/>
    </location>
</feature>
<protein>
    <recommendedName>
        <fullName evidence="4">MORN repeat variant</fullName>
    </recommendedName>
</protein>
<keyword evidence="1" id="KW-0732">Signal</keyword>
<proteinExistence type="predicted"/>
<comment type="caution">
    <text evidence="2">The sequence shown here is derived from an EMBL/GenBank/DDBJ whole genome shotgun (WGS) entry which is preliminary data.</text>
</comment>
<dbReference type="AlphaFoldDB" id="A0A926Q5X7"/>
<evidence type="ECO:0000256" key="1">
    <source>
        <dbReference type="SAM" id="SignalP"/>
    </source>
</evidence>
<gene>
    <name evidence="2" type="ORF">IBL28_21010</name>
</gene>
<reference evidence="2 3" key="1">
    <citation type="submission" date="2020-09" db="EMBL/GenBank/DDBJ databases">
        <title>Sinomicrobium weinanense sp. nov., a halophilic bacteria isolated from saline-alkali soil.</title>
        <authorList>
            <person name="Wu P."/>
            <person name="Ren H."/>
            <person name="Mei Y."/>
            <person name="Liang Y."/>
            <person name="Chen Z."/>
        </authorList>
    </citation>
    <scope>NUCLEOTIDE SEQUENCE [LARGE SCALE GENOMIC DNA]</scope>
    <source>
        <strain evidence="2 3">FJxs</strain>
    </source>
</reference>
<sequence length="196" mass="23318">MKHLILLVCMVAFTACKAQQKDTTMTVEKFDIENYHKNEDKSFGNYYFQLPNGVKVVQSKVGDEYSQRETPPSPATFETYKRFHPNGILKFQGEMYINNGDWQKGVWKYYDEEGKLIKEVNYDKPYIFDWDDVMSYISKNNIGLQDKNTRIRRDNDPDHPKWYIEWRKEFGRRETVTLDGKTGKVLDTGWYPHEDN</sequence>
<name>A0A926Q5X7_9FLAO</name>
<dbReference type="InterPro" id="IPR011652">
    <property type="entry name" value="MORN_2"/>
</dbReference>
<feature type="chain" id="PRO_5038103495" description="MORN repeat variant" evidence="1">
    <location>
        <begin position="19"/>
        <end position="196"/>
    </location>
</feature>
<dbReference type="PROSITE" id="PS51257">
    <property type="entry name" value="PROKAR_LIPOPROTEIN"/>
    <property type="match status" value="1"/>
</dbReference>
<dbReference type="RefSeq" id="WP_187967576.1">
    <property type="nucleotide sequence ID" value="NZ_JACVDC010000120.1"/>
</dbReference>